<feature type="region of interest" description="Disordered" evidence="1">
    <location>
        <begin position="1"/>
        <end position="20"/>
    </location>
</feature>
<dbReference type="AlphaFoldDB" id="A0AA88YQR6"/>
<feature type="region of interest" description="Disordered" evidence="1">
    <location>
        <begin position="312"/>
        <end position="332"/>
    </location>
</feature>
<dbReference type="EMBL" id="VSWD01000005">
    <property type="protein sequence ID" value="KAK3102381.1"/>
    <property type="molecule type" value="Genomic_DNA"/>
</dbReference>
<gene>
    <name evidence="3" type="ORF">FSP39_010949</name>
</gene>
<protein>
    <submittedName>
        <fullName evidence="3">Uncharacterized protein</fullName>
    </submittedName>
</protein>
<accession>A0AA88YQR6</accession>
<feature type="region of interest" description="Disordered" evidence="1">
    <location>
        <begin position="30"/>
        <end position="53"/>
    </location>
</feature>
<name>A0AA88YQR6_PINIB</name>
<keyword evidence="2" id="KW-1133">Transmembrane helix</keyword>
<evidence type="ECO:0000313" key="4">
    <source>
        <dbReference type="Proteomes" id="UP001186944"/>
    </source>
</evidence>
<proteinExistence type="predicted"/>
<sequence length="387" mass="43142">MNQKSHSGPDIIGKQLGNPKIQFSSRYTGMELQSDESGSDSDDGDNGDDMILTEGNRGLQRSFNATTFVILPILAVLSVICLVLLIYYLARHHRRKKVVDEDETSPDYRDFSTNNSTIPLTRLNPENIVYYDIDGPPEIINSTVPSPLNQDGGIYHEIDHLQVALHDSKQEQKINHDANGNNIQKENEYFKLEAPSKAHSYSNLSKDKNSECYELAKPLSQITNDESMLAPEYFKLEATKRHEYQNEPTLKTDVSEIIIGSEIDKEKPGGNEYFTLEKCVQNEAKGDATAMETDSITIASTADNQYFTLEISSSDEAKNGSPSLGKETEEDAAVMETASKANVVHVSRADNEYFTLEMVGADDIEQNQSSASQKDNEYFVLESINEA</sequence>
<keyword evidence="4" id="KW-1185">Reference proteome</keyword>
<feature type="transmembrane region" description="Helical" evidence="2">
    <location>
        <begin position="68"/>
        <end position="90"/>
    </location>
</feature>
<feature type="compositionally biased region" description="Acidic residues" evidence="1">
    <location>
        <begin position="33"/>
        <end position="48"/>
    </location>
</feature>
<organism evidence="3 4">
    <name type="scientific">Pinctada imbricata</name>
    <name type="common">Atlantic pearl-oyster</name>
    <name type="synonym">Pinctada martensii</name>
    <dbReference type="NCBI Taxonomy" id="66713"/>
    <lineage>
        <taxon>Eukaryota</taxon>
        <taxon>Metazoa</taxon>
        <taxon>Spiralia</taxon>
        <taxon>Lophotrochozoa</taxon>
        <taxon>Mollusca</taxon>
        <taxon>Bivalvia</taxon>
        <taxon>Autobranchia</taxon>
        <taxon>Pteriomorphia</taxon>
        <taxon>Pterioida</taxon>
        <taxon>Pterioidea</taxon>
        <taxon>Pteriidae</taxon>
        <taxon>Pinctada</taxon>
    </lineage>
</organism>
<evidence type="ECO:0000313" key="3">
    <source>
        <dbReference type="EMBL" id="KAK3102381.1"/>
    </source>
</evidence>
<dbReference type="Proteomes" id="UP001186944">
    <property type="component" value="Unassembled WGS sequence"/>
</dbReference>
<comment type="caution">
    <text evidence="3">The sequence shown here is derived from an EMBL/GenBank/DDBJ whole genome shotgun (WGS) entry which is preliminary data.</text>
</comment>
<evidence type="ECO:0000256" key="1">
    <source>
        <dbReference type="SAM" id="MobiDB-lite"/>
    </source>
</evidence>
<evidence type="ECO:0000256" key="2">
    <source>
        <dbReference type="SAM" id="Phobius"/>
    </source>
</evidence>
<keyword evidence="2" id="KW-0812">Transmembrane</keyword>
<keyword evidence="2" id="KW-0472">Membrane</keyword>
<reference evidence="3" key="1">
    <citation type="submission" date="2019-08" db="EMBL/GenBank/DDBJ databases">
        <title>The improved chromosome-level genome for the pearl oyster Pinctada fucata martensii using PacBio sequencing and Hi-C.</title>
        <authorList>
            <person name="Zheng Z."/>
        </authorList>
    </citation>
    <scope>NUCLEOTIDE SEQUENCE</scope>
    <source>
        <strain evidence="3">ZZ-2019</strain>
        <tissue evidence="3">Adductor muscle</tissue>
    </source>
</reference>